<dbReference type="GO" id="GO:0006874">
    <property type="term" value="P:intracellular calcium ion homeostasis"/>
    <property type="evidence" value="ECO:0007669"/>
    <property type="project" value="TreeGrafter"/>
</dbReference>
<proteinExistence type="predicted"/>
<feature type="transmembrane region" description="Helical" evidence="5">
    <location>
        <begin position="238"/>
        <end position="261"/>
    </location>
</feature>
<dbReference type="GO" id="GO:0008273">
    <property type="term" value="F:calcium, potassium:sodium antiporter activity"/>
    <property type="evidence" value="ECO:0007669"/>
    <property type="project" value="TreeGrafter"/>
</dbReference>
<feature type="domain" description="Sodium/calcium exchanger membrane region" evidence="6">
    <location>
        <begin position="12"/>
        <end position="150"/>
    </location>
</feature>
<dbReference type="InterPro" id="IPR044880">
    <property type="entry name" value="NCX_ion-bd_dom_sf"/>
</dbReference>
<keyword evidence="2 5" id="KW-0812">Transmembrane</keyword>
<reference evidence="7" key="1">
    <citation type="submission" date="2024-07" db="EMBL/GenBank/DDBJ databases">
        <title>Complete genome sequence of Prevotella sp. YM-2024 GTC17253.</title>
        <authorList>
            <person name="Hayashi M."/>
            <person name="Muto Y."/>
            <person name="Tanaka K."/>
            <person name="Niwa H."/>
        </authorList>
    </citation>
    <scope>NUCLEOTIDE SEQUENCE</scope>
    <source>
        <strain evidence="7">GTC17253</strain>
    </source>
</reference>
<evidence type="ECO:0000256" key="4">
    <source>
        <dbReference type="ARBA" id="ARBA00023136"/>
    </source>
</evidence>
<accession>A0AB33ILE1</accession>
<dbReference type="PANTHER" id="PTHR10846">
    <property type="entry name" value="SODIUM/POTASSIUM/CALCIUM EXCHANGER"/>
    <property type="match status" value="1"/>
</dbReference>
<evidence type="ECO:0000256" key="2">
    <source>
        <dbReference type="ARBA" id="ARBA00022692"/>
    </source>
</evidence>
<dbReference type="Gene3D" id="1.20.1420.30">
    <property type="entry name" value="NCX, central ion-binding region"/>
    <property type="match status" value="1"/>
</dbReference>
<dbReference type="PANTHER" id="PTHR10846:SF8">
    <property type="entry name" value="INNER MEMBRANE PROTEIN YRBG"/>
    <property type="match status" value="1"/>
</dbReference>
<feature type="transmembrane region" description="Helical" evidence="5">
    <location>
        <begin position="171"/>
        <end position="192"/>
    </location>
</feature>
<comment type="subcellular location">
    <subcellularLocation>
        <location evidence="1">Membrane</location>
        <topology evidence="1">Multi-pass membrane protein</topology>
    </subcellularLocation>
</comment>
<evidence type="ECO:0000256" key="3">
    <source>
        <dbReference type="ARBA" id="ARBA00022989"/>
    </source>
</evidence>
<dbReference type="GO" id="GO:0005886">
    <property type="term" value="C:plasma membrane"/>
    <property type="evidence" value="ECO:0007669"/>
    <property type="project" value="TreeGrafter"/>
</dbReference>
<evidence type="ECO:0000313" key="7">
    <source>
        <dbReference type="EMBL" id="BFO70168.1"/>
    </source>
</evidence>
<keyword evidence="3 5" id="KW-1133">Transmembrane helix</keyword>
<feature type="transmembrane region" description="Helical" evidence="5">
    <location>
        <begin position="46"/>
        <end position="69"/>
    </location>
</feature>
<keyword evidence="4 5" id="KW-0472">Membrane</keyword>
<dbReference type="InterPro" id="IPR004481">
    <property type="entry name" value="K/Na/Ca-exchanger"/>
</dbReference>
<evidence type="ECO:0000259" key="6">
    <source>
        <dbReference type="Pfam" id="PF01699"/>
    </source>
</evidence>
<protein>
    <submittedName>
        <fullName evidence="7">Calcium/sodium antiporter</fullName>
    </submittedName>
</protein>
<evidence type="ECO:0000256" key="1">
    <source>
        <dbReference type="ARBA" id="ARBA00004141"/>
    </source>
</evidence>
<name>A0AB33ILE1_9BACT</name>
<dbReference type="AlphaFoldDB" id="A0AB33ILE1"/>
<dbReference type="GO" id="GO:0005262">
    <property type="term" value="F:calcium channel activity"/>
    <property type="evidence" value="ECO:0007669"/>
    <property type="project" value="TreeGrafter"/>
</dbReference>
<feature type="domain" description="Sodium/calcium exchanger membrane region" evidence="6">
    <location>
        <begin position="174"/>
        <end position="314"/>
    </location>
</feature>
<dbReference type="InterPro" id="IPR004837">
    <property type="entry name" value="NaCa_Exmemb"/>
</dbReference>
<sequence length="318" mass="33425">MPNFADIMILNIVFILAGIVLVLWGADRLTDGAVALAERMNIPQIVIGLTIVAMGTSMPEFCVSLVSALKGTPDLAVGNIVGSNIFNALLIVGTAAMVAPMTILHSTVKKDIPFALVASVVLLMMCMDGDISRIDAIILLVLFGIFMYATLKGAKTENDAVEQLAKQPMNVWKAVGFLLLGLACLIVGSNIFVDGATNVAHTLGVSDAVIGLTIVAGGTSLPELATSVVSARKGQSGIAIGNVLGSNVFNILAILGITGIISPMMIQGITTTDLSVMVVAMIMLWLFSFTKYTIARWEGAVLAATFIGYLTYLLYQVV</sequence>
<feature type="transmembrane region" description="Helical" evidence="5">
    <location>
        <begin position="7"/>
        <end position="26"/>
    </location>
</feature>
<dbReference type="NCBIfam" id="TIGR00367">
    <property type="entry name" value="calcium/sodium antiporter"/>
    <property type="match status" value="1"/>
</dbReference>
<dbReference type="Pfam" id="PF01699">
    <property type="entry name" value="Na_Ca_ex"/>
    <property type="match status" value="2"/>
</dbReference>
<evidence type="ECO:0000256" key="5">
    <source>
        <dbReference type="SAM" id="Phobius"/>
    </source>
</evidence>
<feature type="transmembrane region" description="Helical" evidence="5">
    <location>
        <begin position="134"/>
        <end position="151"/>
    </location>
</feature>
<dbReference type="EMBL" id="AP035785">
    <property type="protein sequence ID" value="BFO70168.1"/>
    <property type="molecule type" value="Genomic_DNA"/>
</dbReference>
<feature type="transmembrane region" description="Helical" evidence="5">
    <location>
        <begin position="76"/>
        <end position="99"/>
    </location>
</feature>
<organism evidence="7">
    <name type="scientific">Prevotella sp. GTC17253</name>
    <dbReference type="NCBI Taxonomy" id="3236793"/>
    <lineage>
        <taxon>Bacteria</taxon>
        <taxon>Pseudomonadati</taxon>
        <taxon>Bacteroidota</taxon>
        <taxon>Bacteroidia</taxon>
        <taxon>Bacteroidales</taxon>
        <taxon>Prevotellaceae</taxon>
        <taxon>Prevotella</taxon>
    </lineage>
</organism>
<feature type="transmembrane region" description="Helical" evidence="5">
    <location>
        <begin position="294"/>
        <end position="315"/>
    </location>
</feature>
<gene>
    <name evidence="7" type="ORF">GTC17253_01340</name>
</gene>
<feature type="transmembrane region" description="Helical" evidence="5">
    <location>
        <begin position="268"/>
        <end position="288"/>
    </location>
</feature>